<keyword evidence="1" id="KW-0560">Oxidoreductase</keyword>
<protein>
    <recommendedName>
        <fullName evidence="3">NADP-dependent oxidoreductase domain-containing protein</fullName>
    </recommendedName>
</protein>
<dbReference type="PANTHER" id="PTHR43364:SF4">
    <property type="entry name" value="NAD(P)-LINKED OXIDOREDUCTASE SUPERFAMILY PROTEIN"/>
    <property type="match status" value="1"/>
</dbReference>
<dbReference type="InterPro" id="IPR018170">
    <property type="entry name" value="Aldo/ket_reductase_CS"/>
</dbReference>
<feature type="compositionally biased region" description="Basic and acidic residues" evidence="2">
    <location>
        <begin position="45"/>
        <end position="58"/>
    </location>
</feature>
<organism evidence="4">
    <name type="scientific">Emiliania huxleyi</name>
    <name type="common">Coccolithophore</name>
    <name type="synonym">Pontosphaera huxleyi</name>
    <dbReference type="NCBI Taxonomy" id="2903"/>
    <lineage>
        <taxon>Eukaryota</taxon>
        <taxon>Haptista</taxon>
        <taxon>Haptophyta</taxon>
        <taxon>Prymnesiophyceae</taxon>
        <taxon>Isochrysidales</taxon>
        <taxon>Noelaerhabdaceae</taxon>
        <taxon>Emiliania</taxon>
    </lineage>
</organism>
<evidence type="ECO:0000313" key="4">
    <source>
        <dbReference type="EMBL" id="CAE0525851.1"/>
    </source>
</evidence>
<evidence type="ECO:0000256" key="1">
    <source>
        <dbReference type="ARBA" id="ARBA00023002"/>
    </source>
</evidence>
<accession>A0A7S3RIS5</accession>
<gene>
    <name evidence="4" type="ORF">EHUX00137_LOCUS3031</name>
</gene>
<feature type="compositionally biased region" description="Low complexity" evidence="2">
    <location>
        <begin position="1"/>
        <end position="40"/>
    </location>
</feature>
<dbReference type="PANTHER" id="PTHR43364">
    <property type="entry name" value="NADH-SPECIFIC METHYLGLYOXAL REDUCTASE-RELATED"/>
    <property type="match status" value="1"/>
</dbReference>
<dbReference type="SUPFAM" id="SSF51430">
    <property type="entry name" value="NAD(P)-linked oxidoreductase"/>
    <property type="match status" value="1"/>
</dbReference>
<evidence type="ECO:0000259" key="3">
    <source>
        <dbReference type="Pfam" id="PF00248"/>
    </source>
</evidence>
<dbReference type="InterPro" id="IPR036812">
    <property type="entry name" value="NAD(P)_OxRdtase_dom_sf"/>
</dbReference>
<evidence type="ECO:0000256" key="2">
    <source>
        <dbReference type="SAM" id="MobiDB-lite"/>
    </source>
</evidence>
<dbReference type="InterPro" id="IPR050523">
    <property type="entry name" value="AKR_Detox_Biosynth"/>
</dbReference>
<sequence length="299" mass="32018">MSSTRRAARASGSAWTRSTSTSSTCQISSSRSARSVQTRSPPSSRDPRTLLLGRERRSASPPPRRPGVVDRKDEIYWDGLAEAYKSGLVRNVGVSNYGGALLERAQEHLARQGVPLVSNQIAFNLLCRREGSLATLEKGNELGVRTLAYYPLAMGLLTGKLAARNLRQAVLEKRVSPQRAADLCRYLEGGSGGTAGDIPRNGVLPLLEAVSDVAAARSKTPAQVALNWVMCKGAIPVGGASSVSQVEDNLGALGWRLEPSEVGQLDAAADDLPFDFKGAGFQTTDSKFVGYGFERWVLN</sequence>
<name>A0A7S3RIS5_EMIHU</name>
<dbReference type="EMBL" id="HBIR01004347">
    <property type="protein sequence ID" value="CAE0525851.1"/>
    <property type="molecule type" value="Transcribed_RNA"/>
</dbReference>
<proteinExistence type="predicted"/>
<dbReference type="Pfam" id="PF00248">
    <property type="entry name" value="Aldo_ket_red"/>
    <property type="match status" value="1"/>
</dbReference>
<dbReference type="InterPro" id="IPR023210">
    <property type="entry name" value="NADP_OxRdtase_dom"/>
</dbReference>
<feature type="domain" description="NADP-dependent oxidoreductase" evidence="3">
    <location>
        <begin position="75"/>
        <end position="269"/>
    </location>
</feature>
<dbReference type="Gene3D" id="3.20.20.100">
    <property type="entry name" value="NADP-dependent oxidoreductase domain"/>
    <property type="match status" value="1"/>
</dbReference>
<dbReference type="GO" id="GO:0016491">
    <property type="term" value="F:oxidoreductase activity"/>
    <property type="evidence" value="ECO:0007669"/>
    <property type="project" value="UniProtKB-KW"/>
</dbReference>
<reference evidence="4" key="1">
    <citation type="submission" date="2021-01" db="EMBL/GenBank/DDBJ databases">
        <authorList>
            <person name="Corre E."/>
            <person name="Pelletier E."/>
            <person name="Niang G."/>
            <person name="Scheremetjew M."/>
            <person name="Finn R."/>
            <person name="Kale V."/>
            <person name="Holt S."/>
            <person name="Cochrane G."/>
            <person name="Meng A."/>
            <person name="Brown T."/>
            <person name="Cohen L."/>
        </authorList>
    </citation>
    <scope>NUCLEOTIDE SEQUENCE</scope>
    <source>
        <strain evidence="4">379</strain>
    </source>
</reference>
<dbReference type="AlphaFoldDB" id="A0A7S3RIS5"/>
<feature type="region of interest" description="Disordered" evidence="2">
    <location>
        <begin position="1"/>
        <end position="70"/>
    </location>
</feature>
<dbReference type="PROSITE" id="PS00062">
    <property type="entry name" value="ALDOKETO_REDUCTASE_2"/>
    <property type="match status" value="1"/>
</dbReference>